<feature type="compositionally biased region" description="Basic and acidic residues" evidence="1">
    <location>
        <begin position="46"/>
        <end position="58"/>
    </location>
</feature>
<reference evidence="2 3" key="1">
    <citation type="submission" date="2019-03" db="EMBL/GenBank/DDBJ databases">
        <title>Deep-cultivation of Planctomycetes and their phenomic and genomic characterization uncovers novel biology.</title>
        <authorList>
            <person name="Wiegand S."/>
            <person name="Jogler M."/>
            <person name="Boedeker C."/>
            <person name="Pinto D."/>
            <person name="Vollmers J."/>
            <person name="Rivas-Marin E."/>
            <person name="Kohn T."/>
            <person name="Peeters S.H."/>
            <person name="Heuer A."/>
            <person name="Rast P."/>
            <person name="Oberbeckmann S."/>
            <person name="Bunk B."/>
            <person name="Jeske O."/>
            <person name="Meyerdierks A."/>
            <person name="Storesund J.E."/>
            <person name="Kallscheuer N."/>
            <person name="Luecker S."/>
            <person name="Lage O.M."/>
            <person name="Pohl T."/>
            <person name="Merkel B.J."/>
            <person name="Hornburger P."/>
            <person name="Mueller R.-W."/>
            <person name="Bruemmer F."/>
            <person name="Labrenz M."/>
            <person name="Spormann A.M."/>
            <person name="Op den Camp H."/>
            <person name="Overmann J."/>
            <person name="Amann R."/>
            <person name="Jetten M.S.M."/>
            <person name="Mascher T."/>
            <person name="Medema M.H."/>
            <person name="Devos D.P."/>
            <person name="Kaster A.-K."/>
            <person name="Ovreas L."/>
            <person name="Rohde M."/>
            <person name="Galperin M.Y."/>
            <person name="Jogler C."/>
        </authorList>
    </citation>
    <scope>NUCLEOTIDE SEQUENCE [LARGE SCALE GENOMIC DNA]</scope>
    <source>
        <strain evidence="2 3">Enr13</strain>
    </source>
</reference>
<keyword evidence="3" id="KW-1185">Reference proteome</keyword>
<dbReference type="EMBL" id="CP037423">
    <property type="protein sequence ID" value="QDV47031.1"/>
    <property type="molecule type" value="Genomic_DNA"/>
</dbReference>
<dbReference type="RefSeq" id="WP_145391131.1">
    <property type="nucleotide sequence ID" value="NZ_CP037423.1"/>
</dbReference>
<dbReference type="AlphaFoldDB" id="A0A518I1S1"/>
<dbReference type="KEGG" id="snep:Enr13x_69400"/>
<feature type="compositionally biased region" description="Basic residues" evidence="1">
    <location>
        <begin position="59"/>
        <end position="70"/>
    </location>
</feature>
<evidence type="ECO:0000313" key="2">
    <source>
        <dbReference type="EMBL" id="QDV47031.1"/>
    </source>
</evidence>
<gene>
    <name evidence="2" type="ORF">Enr13x_69400</name>
</gene>
<evidence type="ECO:0000256" key="1">
    <source>
        <dbReference type="SAM" id="MobiDB-lite"/>
    </source>
</evidence>
<evidence type="ECO:0000313" key="3">
    <source>
        <dbReference type="Proteomes" id="UP000319004"/>
    </source>
</evidence>
<proteinExistence type="predicted"/>
<dbReference type="Proteomes" id="UP000319004">
    <property type="component" value="Chromosome"/>
</dbReference>
<organism evidence="2 3">
    <name type="scientific">Stieleria neptunia</name>
    <dbReference type="NCBI Taxonomy" id="2527979"/>
    <lineage>
        <taxon>Bacteria</taxon>
        <taxon>Pseudomonadati</taxon>
        <taxon>Planctomycetota</taxon>
        <taxon>Planctomycetia</taxon>
        <taxon>Pirellulales</taxon>
        <taxon>Pirellulaceae</taxon>
        <taxon>Stieleria</taxon>
    </lineage>
</organism>
<name>A0A518I1S1_9BACT</name>
<sequence>MNEKLGLTKDQIAVLKKSNSMRASLIKNAVALLTDDQKAKLPERLVKMTTRRGGDAKAKARGKKKKAEVN</sequence>
<protein>
    <submittedName>
        <fullName evidence="2">Uncharacterized protein</fullName>
    </submittedName>
</protein>
<dbReference type="OrthoDB" id="283615at2"/>
<accession>A0A518I1S1</accession>
<feature type="region of interest" description="Disordered" evidence="1">
    <location>
        <begin position="46"/>
        <end position="70"/>
    </location>
</feature>